<dbReference type="InterPro" id="IPR008832">
    <property type="entry name" value="SRP9"/>
</dbReference>
<comment type="similarity">
    <text evidence="2 9">Belongs to the SRP9 family.</text>
</comment>
<accession>A0A0K8TP33</accession>
<evidence type="ECO:0000256" key="1">
    <source>
        <dbReference type="ARBA" id="ARBA00004496"/>
    </source>
</evidence>
<evidence type="ECO:0000256" key="5">
    <source>
        <dbReference type="ARBA" id="ARBA00022884"/>
    </source>
</evidence>
<evidence type="ECO:0000256" key="7">
    <source>
        <dbReference type="ARBA" id="ARBA00023274"/>
    </source>
</evidence>
<evidence type="ECO:0000313" key="11">
    <source>
        <dbReference type="EMBL" id="JAI16104.1"/>
    </source>
</evidence>
<keyword evidence="4 9" id="KW-0963">Cytoplasm</keyword>
<evidence type="ECO:0000256" key="9">
    <source>
        <dbReference type="PIRNR" id="PIRNR017029"/>
    </source>
</evidence>
<dbReference type="GO" id="GO:0045900">
    <property type="term" value="P:negative regulation of translational elongation"/>
    <property type="evidence" value="ECO:0007669"/>
    <property type="project" value="InterPro"/>
</dbReference>
<dbReference type="PIRSF" id="PIRSF017029">
    <property type="entry name" value="Signal_recog_particle_SRP9"/>
    <property type="match status" value="1"/>
</dbReference>
<dbReference type="PANTHER" id="PTHR12834">
    <property type="entry name" value="SIGNAL RECOGNITION PARTICLE 9 KDA PROTEIN"/>
    <property type="match status" value="1"/>
</dbReference>
<feature type="domain" description="SRP9" evidence="10">
    <location>
        <begin position="4"/>
        <end position="73"/>
    </location>
</feature>
<keyword evidence="5 9" id="KW-0694">RNA-binding</keyword>
<comment type="subcellular location">
    <subcellularLocation>
        <location evidence="1 9">Cytoplasm</location>
    </subcellularLocation>
</comment>
<sequence length="77" mass="9039">MVFLKDWDDFEVAAESMYLQNPSNCRFTMKYVHSKTCLLLKITDNVKCIQYKAENMPDLKKIERFTSNLVGHMASKE</sequence>
<evidence type="ECO:0000256" key="3">
    <source>
        <dbReference type="ARBA" id="ARBA00020414"/>
    </source>
</evidence>
<evidence type="ECO:0000256" key="6">
    <source>
        <dbReference type="ARBA" id="ARBA00023135"/>
    </source>
</evidence>
<dbReference type="Pfam" id="PF05486">
    <property type="entry name" value="SRP9-21"/>
    <property type="match status" value="1"/>
</dbReference>
<reference evidence="11" key="1">
    <citation type="journal article" date="2015" name="Insect Biochem. Mol. Biol.">
        <title>An insight into the sialome of the horse fly, Tabanus bromius.</title>
        <authorList>
            <person name="Ribeiro J.M."/>
            <person name="Kazimirova M."/>
            <person name="Takac P."/>
            <person name="Andersen J.F."/>
            <person name="Francischetti I.M."/>
        </authorList>
    </citation>
    <scope>NUCLEOTIDE SEQUENCE</scope>
</reference>
<name>A0A0K8TP33_TABBR</name>
<dbReference type="Gene3D" id="3.30.720.10">
    <property type="entry name" value="Signal recognition particle alu RNA binding heterodimer, srp9/1"/>
    <property type="match status" value="1"/>
</dbReference>
<evidence type="ECO:0000259" key="10">
    <source>
        <dbReference type="Pfam" id="PF05486"/>
    </source>
</evidence>
<keyword evidence="7 9" id="KW-0687">Ribonucleoprotein</keyword>
<dbReference type="GO" id="GO:0006614">
    <property type="term" value="P:SRP-dependent cotranslational protein targeting to membrane"/>
    <property type="evidence" value="ECO:0007669"/>
    <property type="project" value="InterPro"/>
</dbReference>
<evidence type="ECO:0000256" key="2">
    <source>
        <dbReference type="ARBA" id="ARBA00009193"/>
    </source>
</evidence>
<dbReference type="InterPro" id="IPR039914">
    <property type="entry name" value="SRP9-like"/>
</dbReference>
<dbReference type="GO" id="GO:0008312">
    <property type="term" value="F:7S RNA binding"/>
    <property type="evidence" value="ECO:0007669"/>
    <property type="project" value="InterPro"/>
</dbReference>
<dbReference type="FunFam" id="3.30.720.10:FF:000001">
    <property type="entry name" value="Signal recognition particle 9 kDa protein"/>
    <property type="match status" value="1"/>
</dbReference>
<organism evidence="11">
    <name type="scientific">Tabanus bromius</name>
    <name type="common">Band-eyed brown horse fly</name>
    <dbReference type="NCBI Taxonomy" id="304241"/>
    <lineage>
        <taxon>Eukaryota</taxon>
        <taxon>Metazoa</taxon>
        <taxon>Ecdysozoa</taxon>
        <taxon>Arthropoda</taxon>
        <taxon>Hexapoda</taxon>
        <taxon>Insecta</taxon>
        <taxon>Pterygota</taxon>
        <taxon>Neoptera</taxon>
        <taxon>Endopterygota</taxon>
        <taxon>Diptera</taxon>
        <taxon>Brachycera</taxon>
        <taxon>Tabanomorpha</taxon>
        <taxon>Tabanoidea</taxon>
        <taxon>Tabanidae</taxon>
        <taxon>Tabanus</taxon>
    </lineage>
</organism>
<dbReference type="SUPFAM" id="SSF54762">
    <property type="entry name" value="Signal recognition particle alu RNA binding heterodimer, SRP9/14"/>
    <property type="match status" value="1"/>
</dbReference>
<comment type="function">
    <text evidence="8 9">Component of the signal recognition particle (SRP) complex, a ribonucleoprotein complex that mediates the cotranslational targeting of secretory and membrane proteins to the endoplasmic reticulum (ER). SRP9 together with SRP14 and the Alu portion of the SRP RNA, constitutes the elongation arrest domain of SRP. The complex of SRP9 and SRP14 is required for SRP RNA binding.</text>
</comment>
<proteinExistence type="evidence at transcript level"/>
<evidence type="ECO:0000256" key="8">
    <source>
        <dbReference type="ARBA" id="ARBA00045462"/>
    </source>
</evidence>
<dbReference type="AlphaFoldDB" id="A0A0K8TP33"/>
<dbReference type="InterPro" id="IPR039432">
    <property type="entry name" value="SRP9_dom"/>
</dbReference>
<evidence type="ECO:0000256" key="4">
    <source>
        <dbReference type="ARBA" id="ARBA00022490"/>
    </source>
</evidence>
<protein>
    <recommendedName>
        <fullName evidence="3 9">Signal recognition particle 9 kDa protein</fullName>
        <shortName evidence="9">SRP9</shortName>
    </recommendedName>
</protein>
<dbReference type="EMBL" id="GDAI01001499">
    <property type="protein sequence ID" value="JAI16104.1"/>
    <property type="molecule type" value="mRNA"/>
</dbReference>
<dbReference type="InterPro" id="IPR009018">
    <property type="entry name" value="Signal_recog_particle_SRP9/14"/>
</dbReference>
<keyword evidence="6 9" id="KW-0733">Signal recognition particle</keyword>
<dbReference type="PANTHER" id="PTHR12834:SF12">
    <property type="entry name" value="SIGNAL RECOGNITION PARTICLE 9 KDA PROTEIN"/>
    <property type="match status" value="1"/>
</dbReference>
<dbReference type="GO" id="GO:0005829">
    <property type="term" value="C:cytosol"/>
    <property type="evidence" value="ECO:0007669"/>
    <property type="project" value="UniProtKB-ARBA"/>
</dbReference>
<dbReference type="GO" id="GO:0005786">
    <property type="term" value="C:signal recognition particle, endoplasmic reticulum targeting"/>
    <property type="evidence" value="ECO:0007669"/>
    <property type="project" value="UniProtKB-KW"/>
</dbReference>